<accession>A0A3R7KZ78</accession>
<dbReference type="GeneID" id="40318869"/>
<gene>
    <name evidence="2" type="ORF">Tco025E_05258</name>
</gene>
<dbReference type="RefSeq" id="XP_029227769.1">
    <property type="nucleotide sequence ID" value="XM_029372159.1"/>
</dbReference>
<evidence type="ECO:0000313" key="3">
    <source>
        <dbReference type="Proteomes" id="UP000284403"/>
    </source>
</evidence>
<keyword evidence="3" id="KW-1185">Reference proteome</keyword>
<dbReference type="EMBL" id="MKKU01000297">
    <property type="protein sequence ID" value="RNF16345.1"/>
    <property type="molecule type" value="Genomic_DNA"/>
</dbReference>
<protein>
    <submittedName>
        <fullName evidence="2">Uncharacterized protein</fullName>
    </submittedName>
</protein>
<evidence type="ECO:0000313" key="2">
    <source>
        <dbReference type="EMBL" id="RNF16345.1"/>
    </source>
</evidence>
<reference evidence="2 3" key="1">
    <citation type="journal article" date="2018" name="BMC Genomics">
        <title>Genomic comparison of Trypanosoma conorhini and Trypanosoma rangeli to Trypanosoma cruzi strains of high and low virulence.</title>
        <authorList>
            <person name="Bradwell K.R."/>
            <person name="Koparde V.N."/>
            <person name="Matveyev A.V."/>
            <person name="Serrano M.G."/>
            <person name="Alves J.M."/>
            <person name="Parikh H."/>
            <person name="Huang B."/>
            <person name="Lee V."/>
            <person name="Espinosa-Alvarez O."/>
            <person name="Ortiz P.A."/>
            <person name="Costa-Martins A.G."/>
            <person name="Teixeira M.M."/>
            <person name="Buck G.A."/>
        </authorList>
    </citation>
    <scope>NUCLEOTIDE SEQUENCE [LARGE SCALE GENOMIC DNA]</scope>
    <source>
        <strain evidence="2 3">025E</strain>
    </source>
</reference>
<proteinExistence type="predicted"/>
<dbReference type="AlphaFoldDB" id="A0A3R7KZ78"/>
<dbReference type="Proteomes" id="UP000284403">
    <property type="component" value="Unassembled WGS sequence"/>
</dbReference>
<name>A0A3R7KZ78_9TRYP</name>
<feature type="region of interest" description="Disordered" evidence="1">
    <location>
        <begin position="1"/>
        <end position="20"/>
    </location>
</feature>
<feature type="compositionally biased region" description="Polar residues" evidence="1">
    <location>
        <begin position="11"/>
        <end position="20"/>
    </location>
</feature>
<comment type="caution">
    <text evidence="2">The sequence shown here is derived from an EMBL/GenBank/DDBJ whole genome shotgun (WGS) entry which is preliminary data.</text>
</comment>
<evidence type="ECO:0000256" key="1">
    <source>
        <dbReference type="SAM" id="MobiDB-lite"/>
    </source>
</evidence>
<dbReference type="OrthoDB" id="239938at2759"/>
<organism evidence="2 3">
    <name type="scientific">Trypanosoma conorhini</name>
    <dbReference type="NCBI Taxonomy" id="83891"/>
    <lineage>
        <taxon>Eukaryota</taxon>
        <taxon>Discoba</taxon>
        <taxon>Euglenozoa</taxon>
        <taxon>Kinetoplastea</taxon>
        <taxon>Metakinetoplastina</taxon>
        <taxon>Trypanosomatida</taxon>
        <taxon>Trypanosomatidae</taxon>
        <taxon>Trypanosoma</taxon>
    </lineage>
</organism>
<sequence length="331" mass="36268">MASAQPRDGQQEPNETNSRDAFTVKLLKHVADKLGVRYTGDRVDASDSIVMGELGRLKAEIRSRERALGVDNMSLIPLYVKAANLSPTTEDVLRFHRKAVEVVEANQELKKESTIMNAISVSDLAELGSSLFRHGEYHLAERLFTMAASICHAKSAGVCEAASSSTSKGCSPNRLRRLKGHLWDWQKSAEAAQQDLSKLLSVAAQKPHRQREVRDAFSQTELAEHGATMPGSQETGAMKKMRELKGIRNAEDLKRLVEYTLDPMNGEDGFNCLVLPKRRTTTTPLQSGRVPASSPLLALRESIDRVASRVDGKLDSINLSSGALGKGLPPR</sequence>